<keyword evidence="9 13" id="KW-0238">DNA-binding</keyword>
<evidence type="ECO:0000256" key="3">
    <source>
        <dbReference type="ARBA" id="ARBA00022722"/>
    </source>
</evidence>
<dbReference type="AlphaFoldDB" id="A0A934KF36"/>
<dbReference type="FunFam" id="3.30.420.10:FF:000002">
    <property type="entry name" value="Crossover junction endodeoxyribonuclease RuvC"/>
    <property type="match status" value="1"/>
</dbReference>
<dbReference type="PANTHER" id="PTHR30194">
    <property type="entry name" value="CROSSOVER JUNCTION ENDODEOXYRIBONUCLEASE RUVC"/>
    <property type="match status" value="1"/>
</dbReference>
<dbReference type="GO" id="GO:0008821">
    <property type="term" value="F:crossover junction DNA endonuclease activity"/>
    <property type="evidence" value="ECO:0007669"/>
    <property type="project" value="UniProtKB-UniRule"/>
</dbReference>
<accession>A0A934KF36</accession>
<evidence type="ECO:0000256" key="11">
    <source>
        <dbReference type="ARBA" id="ARBA00023204"/>
    </source>
</evidence>
<comment type="caution">
    <text evidence="14">The sequence shown here is derived from an EMBL/GenBank/DDBJ whole genome shotgun (WGS) entry which is preliminary data.</text>
</comment>
<dbReference type="InterPro" id="IPR036397">
    <property type="entry name" value="RNaseH_sf"/>
</dbReference>
<keyword evidence="8 13" id="KW-0460">Magnesium</keyword>
<keyword evidence="11 13" id="KW-0234">DNA repair</keyword>
<feature type="binding site" evidence="13">
    <location>
        <position position="13"/>
    </location>
    <ligand>
        <name>Mg(2+)</name>
        <dbReference type="ChEBI" id="CHEBI:18420"/>
        <label>1</label>
    </ligand>
</feature>
<comment type="cofactor">
    <cofactor evidence="13">
        <name>Mg(2+)</name>
        <dbReference type="ChEBI" id="CHEBI:18420"/>
    </cofactor>
    <text evidence="13">Binds 2 Mg(2+) ion per subunit.</text>
</comment>
<feature type="binding site" evidence="13">
    <location>
        <position position="140"/>
    </location>
    <ligand>
        <name>Mg(2+)</name>
        <dbReference type="ChEBI" id="CHEBI:18420"/>
        <label>1</label>
    </ligand>
</feature>
<dbReference type="GO" id="GO:0005737">
    <property type="term" value="C:cytoplasm"/>
    <property type="evidence" value="ECO:0007669"/>
    <property type="project" value="UniProtKB-SubCell"/>
</dbReference>
<name>A0A934KF36_9BACT</name>
<dbReference type="GO" id="GO:0048476">
    <property type="term" value="C:Holliday junction resolvase complex"/>
    <property type="evidence" value="ECO:0007669"/>
    <property type="project" value="UniProtKB-UniRule"/>
</dbReference>
<proteinExistence type="inferred from homology"/>
<comment type="function">
    <text evidence="13">The RuvA-RuvB-RuvC complex processes Holliday junction (HJ) DNA during genetic recombination and DNA repair. Endonuclease that resolves HJ intermediates. Cleaves cruciform DNA by making single-stranded nicks across the HJ at symmetrical positions within the homologous arms, yielding a 5'-phosphate and a 3'-hydroxyl group; requires a central core of homology in the junction. The consensus cleavage sequence is 5'-(A/T)TT(C/G)-3'. Cleavage occurs on the 3'-side of the TT dinucleotide at the point of strand exchange. HJ branch migration catalyzed by RuvA-RuvB allows RuvC to scan DNA until it finds its consensus sequence, where it cleaves and resolves the cruciform DNA.</text>
</comment>
<keyword evidence="10 13" id="KW-0233">DNA recombination</keyword>
<feature type="active site" evidence="13">
    <location>
        <position position="140"/>
    </location>
</feature>
<evidence type="ECO:0000256" key="5">
    <source>
        <dbReference type="ARBA" id="ARBA00022759"/>
    </source>
</evidence>
<gene>
    <name evidence="13" type="primary">ruvC</name>
    <name evidence="14" type="ORF">JF888_10385</name>
</gene>
<keyword evidence="7 13" id="KW-0378">Hydrolase</keyword>
<comment type="similarity">
    <text evidence="1 13">Belongs to the RuvC family.</text>
</comment>
<keyword evidence="3 13" id="KW-0540">Nuclease</keyword>
<evidence type="ECO:0000256" key="12">
    <source>
        <dbReference type="ARBA" id="ARBA00029354"/>
    </source>
</evidence>
<dbReference type="PRINTS" id="PR00696">
    <property type="entry name" value="RSOLVASERUVC"/>
</dbReference>
<dbReference type="GO" id="GO:0000287">
    <property type="term" value="F:magnesium ion binding"/>
    <property type="evidence" value="ECO:0007669"/>
    <property type="project" value="UniProtKB-UniRule"/>
</dbReference>
<dbReference type="Proteomes" id="UP000620075">
    <property type="component" value="Unassembled WGS sequence"/>
</dbReference>
<dbReference type="Pfam" id="PF02075">
    <property type="entry name" value="RuvC"/>
    <property type="match status" value="1"/>
</dbReference>
<dbReference type="GO" id="GO:0006281">
    <property type="term" value="P:DNA repair"/>
    <property type="evidence" value="ECO:0007669"/>
    <property type="project" value="UniProtKB-UniRule"/>
</dbReference>
<evidence type="ECO:0000256" key="9">
    <source>
        <dbReference type="ARBA" id="ARBA00023125"/>
    </source>
</evidence>
<dbReference type="PANTHER" id="PTHR30194:SF3">
    <property type="entry name" value="CROSSOVER JUNCTION ENDODEOXYRIBONUCLEASE RUVC"/>
    <property type="match status" value="1"/>
</dbReference>
<feature type="active site" evidence="13">
    <location>
        <position position="13"/>
    </location>
</feature>
<evidence type="ECO:0000256" key="1">
    <source>
        <dbReference type="ARBA" id="ARBA00009518"/>
    </source>
</evidence>
<dbReference type="EMBL" id="JAEKNQ010000038">
    <property type="protein sequence ID" value="MBJ7603580.1"/>
    <property type="molecule type" value="Genomic_DNA"/>
</dbReference>
<organism evidence="14 15">
    <name type="scientific">Candidatus Dormiibacter inghamiae</name>
    <dbReference type="NCBI Taxonomy" id="3127013"/>
    <lineage>
        <taxon>Bacteria</taxon>
        <taxon>Bacillati</taxon>
        <taxon>Candidatus Dormiibacterota</taxon>
        <taxon>Candidatus Dormibacteria</taxon>
        <taxon>Candidatus Dormibacterales</taxon>
        <taxon>Candidatus Dormibacteraceae</taxon>
        <taxon>Candidatus Dormiibacter</taxon>
    </lineage>
</organism>
<evidence type="ECO:0000256" key="10">
    <source>
        <dbReference type="ARBA" id="ARBA00023172"/>
    </source>
</evidence>
<evidence type="ECO:0000256" key="8">
    <source>
        <dbReference type="ARBA" id="ARBA00022842"/>
    </source>
</evidence>
<comment type="subunit">
    <text evidence="13">Homodimer which binds Holliday junction (HJ) DNA. The HJ becomes 2-fold symmetrical on binding to RuvC with unstacked arms; it has a different conformation from HJ DNA in complex with RuvA. In the full resolvosome a probable DNA-RuvA(4)-RuvB(12)-RuvC(2) complex forms which resolves the HJ.</text>
</comment>
<protein>
    <recommendedName>
        <fullName evidence="13">Crossover junction endodeoxyribonuclease RuvC</fullName>
        <ecNumber evidence="13">3.1.21.10</ecNumber>
    </recommendedName>
    <alternativeName>
        <fullName evidence="13">Holliday junction nuclease RuvC</fullName>
    </alternativeName>
    <alternativeName>
        <fullName evidence="13">Holliday junction resolvase RuvC</fullName>
    </alternativeName>
</protein>
<dbReference type="InterPro" id="IPR002176">
    <property type="entry name" value="X-over_junc_endoDNase_RuvC"/>
</dbReference>
<dbReference type="EC" id="3.1.21.10" evidence="13"/>
<evidence type="ECO:0000256" key="7">
    <source>
        <dbReference type="ARBA" id="ARBA00022801"/>
    </source>
</evidence>
<dbReference type="HAMAP" id="MF_00034">
    <property type="entry name" value="RuvC"/>
    <property type="match status" value="1"/>
</dbReference>
<evidence type="ECO:0000313" key="14">
    <source>
        <dbReference type="EMBL" id="MBJ7603580.1"/>
    </source>
</evidence>
<evidence type="ECO:0000256" key="2">
    <source>
        <dbReference type="ARBA" id="ARBA00022490"/>
    </source>
</evidence>
<comment type="catalytic activity">
    <reaction evidence="12 13">
        <text>Endonucleolytic cleavage at a junction such as a reciprocal single-stranded crossover between two homologous DNA duplexes (Holliday junction).</text>
        <dbReference type="EC" id="3.1.21.10"/>
    </reaction>
</comment>
<evidence type="ECO:0000256" key="4">
    <source>
        <dbReference type="ARBA" id="ARBA00022723"/>
    </source>
</evidence>
<dbReference type="SUPFAM" id="SSF53098">
    <property type="entry name" value="Ribonuclease H-like"/>
    <property type="match status" value="1"/>
</dbReference>
<keyword evidence="2 13" id="KW-0963">Cytoplasm</keyword>
<keyword evidence="5 13" id="KW-0255">Endonuclease</keyword>
<dbReference type="CDD" id="cd16962">
    <property type="entry name" value="RuvC"/>
    <property type="match status" value="1"/>
</dbReference>
<dbReference type="GO" id="GO:0003677">
    <property type="term" value="F:DNA binding"/>
    <property type="evidence" value="ECO:0007669"/>
    <property type="project" value="UniProtKB-KW"/>
</dbReference>
<keyword evidence="6 13" id="KW-0227">DNA damage</keyword>
<reference evidence="14 15" key="1">
    <citation type="submission" date="2020-10" db="EMBL/GenBank/DDBJ databases">
        <title>Ca. Dormibacterota MAGs.</title>
        <authorList>
            <person name="Montgomery K."/>
        </authorList>
    </citation>
    <scope>NUCLEOTIDE SEQUENCE [LARGE SCALE GENOMIC DNA]</scope>
    <source>
        <strain evidence="14">SC8811_S16_3</strain>
    </source>
</reference>
<dbReference type="RefSeq" id="WP_338179834.1">
    <property type="nucleotide sequence ID" value="NZ_JAEKNQ010000038.1"/>
</dbReference>
<evidence type="ECO:0000256" key="13">
    <source>
        <dbReference type="HAMAP-Rule" id="MF_00034"/>
    </source>
</evidence>
<evidence type="ECO:0000313" key="15">
    <source>
        <dbReference type="Proteomes" id="UP000620075"/>
    </source>
</evidence>
<comment type="subcellular location">
    <subcellularLocation>
        <location evidence="13">Cytoplasm</location>
    </subcellularLocation>
</comment>
<dbReference type="GO" id="GO:0006310">
    <property type="term" value="P:DNA recombination"/>
    <property type="evidence" value="ECO:0007669"/>
    <property type="project" value="UniProtKB-UniRule"/>
</dbReference>
<evidence type="ECO:0000256" key="6">
    <source>
        <dbReference type="ARBA" id="ARBA00022763"/>
    </source>
</evidence>
<dbReference type="InterPro" id="IPR012337">
    <property type="entry name" value="RNaseH-like_sf"/>
</dbReference>
<feature type="binding site" evidence="13">
    <location>
        <position position="69"/>
    </location>
    <ligand>
        <name>Mg(2+)</name>
        <dbReference type="ChEBI" id="CHEBI:18420"/>
        <label>2</label>
    </ligand>
</feature>
<feature type="active site" evidence="13">
    <location>
        <position position="69"/>
    </location>
</feature>
<dbReference type="Gene3D" id="3.30.420.10">
    <property type="entry name" value="Ribonuclease H-like superfamily/Ribonuclease H"/>
    <property type="match status" value="1"/>
</dbReference>
<sequence>MAVWEPPLLLGIDPGLANTGWAVVDARQQVVASGTIRTKPGPPAPRLVVLVGELRQVLASYRLQEAALEELFLGRNASSAIGVAQARGAVLAALGEAGVTVHEYKPSHVKSVITGYGLASKTQMGRMLSLQLSGSTGDHHAADAVAIAVCHARTRRVAEGVPGAVGRQPR</sequence>
<keyword evidence="4 13" id="KW-0479">Metal-binding</keyword>